<dbReference type="EMBL" id="BK035262">
    <property type="protein sequence ID" value="DAG89650.1"/>
    <property type="molecule type" value="Genomic_DNA"/>
</dbReference>
<sequence length="99" mass="11133">MTYNDYLADCLDFSKASWTWSELDPRKPFITTDGNGWQETCNNSNGGIDVSWAFHLPAVAIYDNAAQHFADSFSELLQLAIDNDARDPDQLQAIVDLFV</sequence>
<name>A0A8S5VK79_9CAUD</name>
<protein>
    <submittedName>
        <fullName evidence="1">Uncharacterized protein</fullName>
    </submittedName>
</protein>
<proteinExistence type="predicted"/>
<organism evidence="1">
    <name type="scientific">Ackermannviridae sp</name>
    <dbReference type="NCBI Taxonomy" id="2831612"/>
    <lineage>
        <taxon>Viruses</taxon>
        <taxon>Duplodnaviria</taxon>
        <taxon>Heunggongvirae</taxon>
        <taxon>Uroviricota</taxon>
        <taxon>Caudoviricetes</taxon>
        <taxon>Pantevenvirales</taxon>
        <taxon>Ackermannviridae</taxon>
    </lineage>
</organism>
<accession>A0A8S5VK79</accession>
<reference evidence="1" key="1">
    <citation type="journal article" date="2021" name="Proc. Natl. Acad. Sci. U.S.A.">
        <title>A Catalog of Tens of Thousands of Viruses from Human Metagenomes Reveals Hidden Associations with Chronic Diseases.</title>
        <authorList>
            <person name="Tisza M.J."/>
            <person name="Buck C.B."/>
        </authorList>
    </citation>
    <scope>NUCLEOTIDE SEQUENCE</scope>
    <source>
        <strain evidence="1">CtcJL42</strain>
    </source>
</reference>
<evidence type="ECO:0000313" key="1">
    <source>
        <dbReference type="EMBL" id="DAG89650.1"/>
    </source>
</evidence>